<dbReference type="AlphaFoldDB" id="R0LPE0"/>
<evidence type="ECO:0000313" key="4">
    <source>
        <dbReference type="Proteomes" id="UP000296049"/>
    </source>
</evidence>
<name>R0LPE0_ANAPL</name>
<keyword evidence="4" id="KW-1185">Reference proteome</keyword>
<reference evidence="4" key="1">
    <citation type="journal article" date="2013" name="Nat. Genet.">
        <title>The duck genome and transcriptome provide insight into an avian influenza virus reservoir species.</title>
        <authorList>
            <person name="Huang Y."/>
            <person name="Li Y."/>
            <person name="Burt D.W."/>
            <person name="Chen H."/>
            <person name="Zhang Y."/>
            <person name="Qian W."/>
            <person name="Kim H."/>
            <person name="Gan S."/>
            <person name="Zhao Y."/>
            <person name="Li J."/>
            <person name="Yi K."/>
            <person name="Feng H."/>
            <person name="Zhu P."/>
            <person name="Li B."/>
            <person name="Liu Q."/>
            <person name="Fairley S."/>
            <person name="Magor K.E."/>
            <person name="Du Z."/>
            <person name="Hu X."/>
            <person name="Goodman L."/>
            <person name="Tafer H."/>
            <person name="Vignal A."/>
            <person name="Lee T."/>
            <person name="Kim K.W."/>
            <person name="Sheng Z."/>
            <person name="An Y."/>
            <person name="Searle S."/>
            <person name="Herrero J."/>
            <person name="Groenen M.A."/>
            <person name="Crooijmans R.P."/>
            <person name="Faraut T."/>
            <person name="Cai Q."/>
            <person name="Webster R.G."/>
            <person name="Aldridge J.R."/>
            <person name="Warren W.C."/>
            <person name="Bartschat S."/>
            <person name="Kehr S."/>
            <person name="Marz M."/>
            <person name="Stadler P.F."/>
            <person name="Smith J."/>
            <person name="Kraus R.H."/>
            <person name="Zhao Y."/>
            <person name="Ren L."/>
            <person name="Fei J."/>
            <person name="Morisson M."/>
            <person name="Kaiser P."/>
            <person name="Griffin D.K."/>
            <person name="Rao M."/>
            <person name="Pitel F."/>
            <person name="Wang J."/>
            <person name="Li N."/>
        </authorList>
    </citation>
    <scope>NUCLEOTIDE SEQUENCE [LARGE SCALE GENOMIC DNA]</scope>
</reference>
<keyword evidence="2" id="KW-0732">Signal</keyword>
<feature type="chain" id="PRO_5004343806" description="Secreted protein" evidence="2">
    <location>
        <begin position="23"/>
        <end position="86"/>
    </location>
</feature>
<feature type="compositionally biased region" description="Polar residues" evidence="1">
    <location>
        <begin position="77"/>
        <end position="86"/>
    </location>
</feature>
<proteinExistence type="predicted"/>
<sequence>MDAAMFRLVAALLLSEALKSGAHLELEQCTSGGHVQKPAHTAEAHAEVVQPLSELRGFSKHQCSRRASTMGKDGTSRKGTVQNYAN</sequence>
<evidence type="ECO:0000256" key="1">
    <source>
        <dbReference type="SAM" id="MobiDB-lite"/>
    </source>
</evidence>
<dbReference type="EMBL" id="KB742520">
    <property type="protein sequence ID" value="EOB07589.1"/>
    <property type="molecule type" value="Genomic_DNA"/>
</dbReference>
<protein>
    <recommendedName>
        <fullName evidence="5">Secreted protein</fullName>
    </recommendedName>
</protein>
<feature type="signal peptide" evidence="2">
    <location>
        <begin position="1"/>
        <end position="22"/>
    </location>
</feature>
<evidence type="ECO:0000256" key="2">
    <source>
        <dbReference type="SAM" id="SignalP"/>
    </source>
</evidence>
<accession>R0LPE0</accession>
<organism evidence="3 4">
    <name type="scientific">Anas platyrhynchos</name>
    <name type="common">Mallard</name>
    <name type="synonym">Anas boschas</name>
    <dbReference type="NCBI Taxonomy" id="8839"/>
    <lineage>
        <taxon>Eukaryota</taxon>
        <taxon>Metazoa</taxon>
        <taxon>Chordata</taxon>
        <taxon>Craniata</taxon>
        <taxon>Vertebrata</taxon>
        <taxon>Euteleostomi</taxon>
        <taxon>Archelosauria</taxon>
        <taxon>Archosauria</taxon>
        <taxon>Dinosauria</taxon>
        <taxon>Saurischia</taxon>
        <taxon>Theropoda</taxon>
        <taxon>Coelurosauria</taxon>
        <taxon>Aves</taxon>
        <taxon>Neognathae</taxon>
        <taxon>Galloanserae</taxon>
        <taxon>Anseriformes</taxon>
        <taxon>Anatidae</taxon>
        <taxon>Anatinae</taxon>
        <taxon>Anas</taxon>
    </lineage>
</organism>
<evidence type="ECO:0000313" key="3">
    <source>
        <dbReference type="EMBL" id="EOB07589.1"/>
    </source>
</evidence>
<feature type="region of interest" description="Disordered" evidence="1">
    <location>
        <begin position="61"/>
        <end position="86"/>
    </location>
</feature>
<gene>
    <name evidence="3" type="ORF">Anapl_14873</name>
</gene>
<evidence type="ECO:0008006" key="5">
    <source>
        <dbReference type="Google" id="ProtNLM"/>
    </source>
</evidence>
<dbReference type="Proteomes" id="UP000296049">
    <property type="component" value="Unassembled WGS sequence"/>
</dbReference>